<organism evidence="4 5">
    <name type="scientific">Clostridium novyi (strain NT)</name>
    <dbReference type="NCBI Taxonomy" id="386415"/>
    <lineage>
        <taxon>Bacteria</taxon>
        <taxon>Bacillati</taxon>
        <taxon>Bacillota</taxon>
        <taxon>Clostridia</taxon>
        <taxon>Eubacteriales</taxon>
        <taxon>Clostridiaceae</taxon>
        <taxon>Clostridium</taxon>
    </lineage>
</organism>
<dbReference type="PANTHER" id="PTHR40446:SF2">
    <property type="entry name" value="N-ACETYLGLUCOSAMINE-1-PHOSPHODIESTER ALPHA-N-ACETYLGLUCOSAMINIDASE"/>
    <property type="match status" value="1"/>
</dbReference>
<dbReference type="Pfam" id="PF05569">
    <property type="entry name" value="Peptidase_M56"/>
    <property type="match status" value="1"/>
</dbReference>
<dbReference type="KEGG" id="cno:NT01CX_1184"/>
<protein>
    <submittedName>
        <fullName evidence="4">Conserved protein</fullName>
    </submittedName>
</protein>
<feature type="transmembrane region" description="Helical" evidence="1">
    <location>
        <begin position="60"/>
        <end position="82"/>
    </location>
</feature>
<dbReference type="InterPro" id="IPR008756">
    <property type="entry name" value="Peptidase_M56"/>
</dbReference>
<feature type="transmembrane region" description="Helical" evidence="1">
    <location>
        <begin position="154"/>
        <end position="173"/>
    </location>
</feature>
<dbReference type="AlphaFoldDB" id="A0PY15"/>
<keyword evidence="1" id="KW-0472">Membrane</keyword>
<sequence length="436" mass="48605">MGIKSKILIISDKNSSSPAIFGFINPRLILPKEVCDKVNYDELRYIILHEMAHLKRKDTIIGFIISILQILHWFNPILWYAFYKMRQDREVACDAFALSYIDSNDYTKYGYTIIKLLENHKRCNGICGVQCIVNDKHGLKRRITMISLFKKNSYKWSAIAIVLLILIGVVTLTNPKKNIVVTSNKQSNKLDNINKITKYDIKTNRFNGKMLIVPNSKKIVIGFNEESPSKVGKTTSEIAKENNAICAINAGGFTDDVSGKSAEVVLNPDSGYETRKPCGILIHNGEFVYNDDKGRKNEKIDIVGFSKRGKLIVGKYTLEELKNINIKEAVSFGPALIVDGNPVNILGDGGWGVAPRTAIGQRRDGSVLFLVIDGRGFKSMGATIKDVQDIMKKYGAVNASNLDGGTVSTMYYKDKVINKPCADKEKVVASTFMVLK</sequence>
<gene>
    <name evidence="4" type="ordered locus">NT01CX_1184</name>
</gene>
<dbReference type="eggNOG" id="COG4632">
    <property type="taxonomic scope" value="Bacteria"/>
</dbReference>
<keyword evidence="1" id="KW-0812">Transmembrane</keyword>
<accession>A0PY15</accession>
<dbReference type="eggNOG" id="COG4219">
    <property type="taxonomic scope" value="Bacteria"/>
</dbReference>
<dbReference type="InterPro" id="IPR018711">
    <property type="entry name" value="NAGPA"/>
</dbReference>
<evidence type="ECO:0000259" key="3">
    <source>
        <dbReference type="Pfam" id="PF09992"/>
    </source>
</evidence>
<dbReference type="STRING" id="386415.NT01CX_1184"/>
<keyword evidence="5" id="KW-1185">Reference proteome</keyword>
<dbReference type="CDD" id="cd07341">
    <property type="entry name" value="M56_BlaR1_MecR1_like"/>
    <property type="match status" value="1"/>
</dbReference>
<feature type="domain" description="Phosphodiester glycosidase" evidence="3">
    <location>
        <begin position="242"/>
        <end position="434"/>
    </location>
</feature>
<proteinExistence type="predicted"/>
<dbReference type="EMBL" id="CP000382">
    <property type="protein sequence ID" value="ABK61099.1"/>
    <property type="molecule type" value="Genomic_DNA"/>
</dbReference>
<dbReference type="HOGENOM" id="CLU_031180_0_0_9"/>
<dbReference type="Proteomes" id="UP000008220">
    <property type="component" value="Chromosome"/>
</dbReference>
<feature type="domain" description="Peptidase M56" evidence="2">
    <location>
        <begin position="1"/>
        <end position="146"/>
    </location>
</feature>
<keyword evidence="1" id="KW-1133">Transmembrane helix</keyword>
<evidence type="ECO:0000256" key="1">
    <source>
        <dbReference type="SAM" id="Phobius"/>
    </source>
</evidence>
<evidence type="ECO:0000313" key="4">
    <source>
        <dbReference type="EMBL" id="ABK61099.1"/>
    </source>
</evidence>
<evidence type="ECO:0000259" key="2">
    <source>
        <dbReference type="Pfam" id="PF05569"/>
    </source>
</evidence>
<reference evidence="4 5" key="1">
    <citation type="journal article" date="2006" name="Nat. Biotechnol.">
        <title>The genome and transcriptomes of the anti-tumor agent Clostridium novyi-NT.</title>
        <authorList>
            <person name="Bettegowda C."/>
            <person name="Huang X."/>
            <person name="Lin J."/>
            <person name="Cheong I."/>
            <person name="Kohli M."/>
            <person name="Szabo S.A."/>
            <person name="Zhang X."/>
            <person name="Diaz L.A. Jr."/>
            <person name="Velculescu V.E."/>
            <person name="Parmigiani G."/>
            <person name="Kinzler K.W."/>
            <person name="Vogelstein B."/>
            <person name="Zhou S."/>
        </authorList>
    </citation>
    <scope>NUCLEOTIDE SEQUENCE [LARGE SCALE GENOMIC DNA]</scope>
    <source>
        <strain evidence="4 5">NT</strain>
    </source>
</reference>
<dbReference type="PANTHER" id="PTHR40446">
    <property type="entry name" value="N-ACETYLGLUCOSAMINE-1-PHOSPHODIESTER ALPHA-N-ACETYLGLUCOSAMINIDASE"/>
    <property type="match status" value="1"/>
</dbReference>
<name>A0PY15_CLONN</name>
<dbReference type="Pfam" id="PF09992">
    <property type="entry name" value="NAGPA"/>
    <property type="match status" value="1"/>
</dbReference>
<evidence type="ECO:0000313" key="5">
    <source>
        <dbReference type="Proteomes" id="UP000008220"/>
    </source>
</evidence>